<evidence type="ECO:0000256" key="1">
    <source>
        <dbReference type="SAM" id="Phobius"/>
    </source>
</evidence>
<feature type="transmembrane region" description="Helical" evidence="1">
    <location>
        <begin position="176"/>
        <end position="197"/>
    </location>
</feature>
<keyword evidence="1" id="KW-0812">Transmembrane</keyword>
<name>A0AAQ4CWG4_9CREN</name>
<gene>
    <name evidence="2" type="ORF">SACC_31620</name>
</gene>
<keyword evidence="1" id="KW-1133">Transmembrane helix</keyword>
<sequence>MKNVTSERVRFTRIGIQNLLLRILVAPISFIFTYLVAKYLSNPPYGVEYFATWQTLYVFTVGYFTIPADLLSLITSRYAAEKKNVGGIIVFNLASGAIAGLIFFLLVPYYISLTKLNIPLYFYSATSLILLTYLLKVTNAIAQGRTPKIVGISATVFQVLRLVAGIIFMFIYNFSILAVILAYDIGYLAQILLNLFFIRANLKIDLIVAISAIRKSLVYIANYLQYILEASVVWIALVIANSDLVVAYFESAIIISNIQIWTQSVYTGLMAKLAEDKDPSVISNAIKLYSLAGSLFLLLIYSDGYGLLYKLRPDYIAAMLALYILTFSNFIRGFYGIFYQSITMADKTLSIESKEEFKGYVAKLTVTNMSLSILGLGLSSLLIFIFSRYPPYLLASFMSIGILINSFSMLFTSYKLSKEIYTFNFPIKEFLLPLVLGLIGIPMSLVYKPVTFLGMVEYGTLGIIIFGGLNSIFNPYGKQLMIAVIREFKQKR</sequence>
<feature type="transmembrane region" description="Helical" evidence="1">
    <location>
        <begin position="315"/>
        <end position="339"/>
    </location>
</feature>
<dbReference type="EMBL" id="AP025226">
    <property type="protein sequence ID" value="BDC00146.1"/>
    <property type="molecule type" value="Genomic_DNA"/>
</dbReference>
<feature type="transmembrane region" description="Helical" evidence="1">
    <location>
        <begin position="453"/>
        <end position="473"/>
    </location>
</feature>
<dbReference type="AlphaFoldDB" id="A0AAQ4CWG4"/>
<feature type="transmembrane region" description="Helical" evidence="1">
    <location>
        <begin position="88"/>
        <end position="112"/>
    </location>
</feature>
<feature type="transmembrane region" description="Helical" evidence="1">
    <location>
        <begin position="20"/>
        <end position="37"/>
    </location>
</feature>
<feature type="transmembrane region" description="Helical" evidence="1">
    <location>
        <begin position="430"/>
        <end position="447"/>
    </location>
</feature>
<accession>A0AAQ4CWG4</accession>
<feature type="transmembrane region" description="Helical" evidence="1">
    <location>
        <begin position="245"/>
        <end position="267"/>
    </location>
</feature>
<dbReference type="Proteomes" id="UP001319921">
    <property type="component" value="Chromosome"/>
</dbReference>
<organism evidence="2 3">
    <name type="scientific">Saccharolobus caldissimus</name>
    <dbReference type="NCBI Taxonomy" id="1702097"/>
    <lineage>
        <taxon>Archaea</taxon>
        <taxon>Thermoproteota</taxon>
        <taxon>Thermoprotei</taxon>
        <taxon>Sulfolobales</taxon>
        <taxon>Sulfolobaceae</taxon>
        <taxon>Saccharolobus</taxon>
    </lineage>
</organism>
<feature type="transmembrane region" description="Helical" evidence="1">
    <location>
        <begin position="149"/>
        <end position="170"/>
    </location>
</feature>
<keyword evidence="1" id="KW-0472">Membrane</keyword>
<dbReference type="KEGG" id="scas:SACC_31620"/>
<dbReference type="RefSeq" id="WP_229570836.1">
    <property type="nucleotide sequence ID" value="NZ_AP025226.1"/>
</dbReference>
<reference evidence="2 3" key="1">
    <citation type="journal article" date="2022" name="Microbiol. Resour. Announc.">
        <title>Complete Genome Sequence of the Hyperthermophilic and Acidophilic Archaeon Saccharolobus caldissimus Strain HS-3T.</title>
        <authorList>
            <person name="Sakai H.D."/>
            <person name="Kurosawa N."/>
        </authorList>
    </citation>
    <scope>NUCLEOTIDE SEQUENCE [LARGE SCALE GENOMIC DNA]</scope>
    <source>
        <strain evidence="2 3">JCM32116</strain>
    </source>
</reference>
<evidence type="ECO:0000313" key="2">
    <source>
        <dbReference type="EMBL" id="BDC00146.1"/>
    </source>
</evidence>
<feature type="transmembrane region" description="Helical" evidence="1">
    <location>
        <begin position="360"/>
        <end position="386"/>
    </location>
</feature>
<feature type="transmembrane region" description="Helical" evidence="1">
    <location>
        <begin position="118"/>
        <end position="137"/>
    </location>
</feature>
<feature type="transmembrane region" description="Helical" evidence="1">
    <location>
        <begin position="217"/>
        <end position="239"/>
    </location>
</feature>
<keyword evidence="3" id="KW-1185">Reference proteome</keyword>
<protein>
    <recommendedName>
        <fullName evidence="4">Polysaccharide biosynthesis protein</fullName>
    </recommendedName>
</protein>
<proteinExistence type="predicted"/>
<feature type="transmembrane region" description="Helical" evidence="1">
    <location>
        <begin position="57"/>
        <end position="76"/>
    </location>
</feature>
<feature type="transmembrane region" description="Helical" evidence="1">
    <location>
        <begin position="288"/>
        <end position="309"/>
    </location>
</feature>
<dbReference type="GeneID" id="68867886"/>
<evidence type="ECO:0008006" key="4">
    <source>
        <dbReference type="Google" id="ProtNLM"/>
    </source>
</evidence>
<feature type="transmembrane region" description="Helical" evidence="1">
    <location>
        <begin position="392"/>
        <end position="410"/>
    </location>
</feature>
<evidence type="ECO:0000313" key="3">
    <source>
        <dbReference type="Proteomes" id="UP001319921"/>
    </source>
</evidence>